<feature type="transmembrane region" description="Helical" evidence="1">
    <location>
        <begin position="7"/>
        <end position="25"/>
    </location>
</feature>
<feature type="transmembrane region" description="Helical" evidence="1">
    <location>
        <begin position="220"/>
        <end position="239"/>
    </location>
</feature>
<gene>
    <name evidence="3" type="ORF">SAMN02746019_00029190</name>
</gene>
<feature type="transmembrane region" description="Helical" evidence="1">
    <location>
        <begin position="185"/>
        <end position="208"/>
    </location>
</feature>
<protein>
    <submittedName>
        <fullName evidence="3">Predicted integral membrane protein</fullName>
    </submittedName>
</protein>
<keyword evidence="4" id="KW-1185">Reference proteome</keyword>
<evidence type="ECO:0000313" key="4">
    <source>
        <dbReference type="Proteomes" id="UP000197025"/>
    </source>
</evidence>
<feature type="domain" description="Membrane protein 6-pyruvoyl-tetrahydropterin synthase-related" evidence="2">
    <location>
        <begin position="78"/>
        <end position="390"/>
    </location>
</feature>
<feature type="transmembrane region" description="Helical" evidence="1">
    <location>
        <begin position="63"/>
        <end position="83"/>
    </location>
</feature>
<dbReference type="Pfam" id="PF10131">
    <property type="entry name" value="PTPS_related"/>
    <property type="match status" value="1"/>
</dbReference>
<sequence>MLRERGFWLMIPGLLLVISPLWWAGFPPSHDGVLHVYRVLEMHRMWRAGVLFPRWAPDLVDGLGYPLFHFLGPLFPWLGALGMTLGLDLESSVKVVLALLTLLGSAGVYRLARRWGIGEGGAMAAGLAYAFAPFRVRELYWQGDFPQYLGLCLLPWTLDTFHNYLRAGGWARWWKAGLTYALLLLSHNITAMLGTGVLIGYGGLAIWVERPPRARWGKALMALGLGLGLAAFFVIPALWDRSLVHLDRLLRGHFDFRKHFLGLDRLLSFVPVQDQSLGNPQEVLTLGGHQVVLALPGLLALRRPGRSRPLALGAGIGVIGMIALMTSISRPLWEHMPLLAYAEFPWRWLGPAALPVALLIGLSVEEIHRARGLALAGILLAVILGAAPLLYPFGQFTVMRGASLADLQAFDRQAGLIGLTSVGELLPRWVTREIRGSPLEEDYREGREPVRLREEDLPPGSRMEVRSLHPLDQRFRVDLPREATVSFWVFAFPGWNVQVDGRPVAIWPEEGTGRLQARLPAGRHEVRLHFAGRWDWRLLELFSLGLWGAGLSRWLLERRRARQTLVRRARFEGPTLSPREAAIAGALGALLLIGKLIYVDPHTGWFRPRSDPNHPPGMSERADVDFGGRVRLLGYHLSSWVVEPGETLRLILWWRGLRPMETQYSVYVHGLEALPPNQLRFQSDHMHPGDMPTTALPWREERYIRDAHTLRIPADLPPGPYRLKIGLYEKDSPWKTVPVDSTGENGYMLPRILLVNRRMPPSARLPEPISFGGALRLVGVERPTRIPPGQPWKLWFYWEVQRPIDRSYTFFVHRLDENGAMRGQQDRPPYFDTSQWPVGMTVAVPVELDAIDQPGTYRLRIGWYEWPSMTHLVLPSGESAYILPQTIEVGP</sequence>
<dbReference type="InterPro" id="IPR018776">
    <property type="entry name" value="Membrane_prot_PTPS-rel_domain"/>
</dbReference>
<dbReference type="OrthoDB" id="159456at2"/>
<feature type="transmembrane region" description="Helical" evidence="1">
    <location>
        <begin position="348"/>
        <end position="365"/>
    </location>
</feature>
<evidence type="ECO:0000313" key="3">
    <source>
        <dbReference type="EMBL" id="SNB49257.1"/>
    </source>
</evidence>
<evidence type="ECO:0000259" key="2">
    <source>
        <dbReference type="Pfam" id="PF10131"/>
    </source>
</evidence>
<keyword evidence="1" id="KW-0472">Membrane</keyword>
<accession>A0A212PQR3</accession>
<evidence type="ECO:0000256" key="1">
    <source>
        <dbReference type="SAM" id="Phobius"/>
    </source>
</evidence>
<keyword evidence="1" id="KW-0812">Transmembrane</keyword>
<feature type="transmembrane region" description="Helical" evidence="1">
    <location>
        <begin position="372"/>
        <end position="391"/>
    </location>
</feature>
<feature type="transmembrane region" description="Helical" evidence="1">
    <location>
        <begin position="310"/>
        <end position="328"/>
    </location>
</feature>
<dbReference type="InParanoid" id="A0A212PQR3"/>
<dbReference type="RefSeq" id="WP_088569779.1">
    <property type="nucleotide sequence ID" value="NZ_FYEK01000002.1"/>
</dbReference>
<keyword evidence="1" id="KW-1133">Transmembrane helix</keyword>
<dbReference type="AlphaFoldDB" id="A0A212PQR3"/>
<dbReference type="Proteomes" id="UP000197025">
    <property type="component" value="Unassembled WGS sequence"/>
</dbReference>
<dbReference type="EMBL" id="FYEK01000002">
    <property type="protein sequence ID" value="SNB49257.1"/>
    <property type="molecule type" value="Genomic_DNA"/>
</dbReference>
<reference evidence="4" key="1">
    <citation type="submission" date="2017-06" db="EMBL/GenBank/DDBJ databases">
        <authorList>
            <person name="Varghese N."/>
            <person name="Submissions S."/>
        </authorList>
    </citation>
    <scope>NUCLEOTIDE SEQUENCE [LARGE SCALE GENOMIC DNA]</scope>
    <source>
        <strain evidence="4">JAD2</strain>
    </source>
</reference>
<name>A0A212PQR3_9CHLR</name>
<organism evidence="3 4">
    <name type="scientific">Thermoflexus hugenholtzii JAD2</name>
    <dbReference type="NCBI Taxonomy" id="877466"/>
    <lineage>
        <taxon>Bacteria</taxon>
        <taxon>Bacillati</taxon>
        <taxon>Chloroflexota</taxon>
        <taxon>Thermoflexia</taxon>
        <taxon>Thermoflexales</taxon>
        <taxon>Thermoflexaceae</taxon>
        <taxon>Thermoflexus</taxon>
    </lineage>
</organism>
<proteinExistence type="predicted"/>